<gene>
    <name evidence="2" type="ORF">HNS30_24545</name>
</gene>
<feature type="signal peptide" evidence="1">
    <location>
        <begin position="1"/>
        <end position="28"/>
    </location>
</feature>
<dbReference type="AlphaFoldDB" id="A0A7Y4JW20"/>
<dbReference type="EMBL" id="JABFJW010000213">
    <property type="protein sequence ID" value="NOK12214.1"/>
    <property type="molecule type" value="Genomic_DNA"/>
</dbReference>
<comment type="caution">
    <text evidence="2">The sequence shown here is derived from an EMBL/GenBank/DDBJ whole genome shotgun (WGS) entry which is preliminary data.</text>
</comment>
<reference evidence="2 3" key="1">
    <citation type="submission" date="2020-05" db="EMBL/GenBank/DDBJ databases">
        <authorList>
            <person name="Whitworth D."/>
        </authorList>
    </citation>
    <scope>NUCLEOTIDE SEQUENCE [LARGE SCALE GENOMIC DNA]</scope>
    <source>
        <strain evidence="2 3">CA046A</strain>
    </source>
</reference>
<evidence type="ECO:0000313" key="2">
    <source>
        <dbReference type="EMBL" id="NOK12214.1"/>
    </source>
</evidence>
<dbReference type="Proteomes" id="UP000528460">
    <property type="component" value="Unassembled WGS sequence"/>
</dbReference>
<evidence type="ECO:0000256" key="1">
    <source>
        <dbReference type="SAM" id="SignalP"/>
    </source>
</evidence>
<feature type="chain" id="PRO_5030946317" evidence="1">
    <location>
        <begin position="29"/>
        <end position="46"/>
    </location>
</feature>
<name>A0A7Y4JW20_9BACT</name>
<protein>
    <submittedName>
        <fullName evidence="2">Uncharacterized protein</fullName>
    </submittedName>
</protein>
<evidence type="ECO:0000313" key="3">
    <source>
        <dbReference type="Proteomes" id="UP000528460"/>
    </source>
</evidence>
<sequence>MRLTVLRKSLLPLLAVALWALGPLPAHAQVDVDAGSPAVVPPSSPA</sequence>
<proteinExistence type="predicted"/>
<accession>A0A7Y4JW20</accession>
<keyword evidence="1" id="KW-0732">Signal</keyword>
<feature type="non-terminal residue" evidence="2">
    <location>
        <position position="46"/>
    </location>
</feature>
<organism evidence="2 3">
    <name type="scientific">Corallococcus exercitus</name>
    <dbReference type="NCBI Taxonomy" id="2316736"/>
    <lineage>
        <taxon>Bacteria</taxon>
        <taxon>Pseudomonadati</taxon>
        <taxon>Myxococcota</taxon>
        <taxon>Myxococcia</taxon>
        <taxon>Myxococcales</taxon>
        <taxon>Cystobacterineae</taxon>
        <taxon>Myxococcaceae</taxon>
        <taxon>Corallococcus</taxon>
    </lineage>
</organism>